<reference evidence="2 3" key="1">
    <citation type="submission" date="2016-06" db="EMBL/GenBank/DDBJ databases">
        <authorList>
            <person name="Kjaerup R.B."/>
            <person name="Dalgaard T.S."/>
            <person name="Juul-Madsen H.R."/>
        </authorList>
    </citation>
    <scope>NUCLEOTIDE SEQUENCE [LARGE SCALE GENOMIC DNA]</scope>
</reference>
<name>A0A1X7RUL0_ZYMT9</name>
<keyword evidence="1" id="KW-0732">Signal</keyword>
<sequence>MHFFAACTCLWLVAPMVFANFALDSPALNAQQFPIGLPQDGPLTLTRTTTRTRYDFEYHTLTMTEETSIPAQTTAEHANEATDPGTASCGETACAVCRWTSSECEYGTTECHECDAKAYCQC</sequence>
<dbReference type="EMBL" id="LT853696">
    <property type="protein sequence ID" value="SMQ51143.1"/>
    <property type="molecule type" value="Genomic_DNA"/>
</dbReference>
<protein>
    <submittedName>
        <fullName evidence="2">Uncharacterized protein</fullName>
    </submittedName>
</protein>
<proteinExistence type="predicted"/>
<dbReference type="AlphaFoldDB" id="A0A1X7RUL0"/>
<accession>A0A1X7RUL0</accession>
<organism evidence="2 3">
    <name type="scientific">Zymoseptoria tritici (strain ST99CH_3D7)</name>
    <dbReference type="NCBI Taxonomy" id="1276538"/>
    <lineage>
        <taxon>Eukaryota</taxon>
        <taxon>Fungi</taxon>
        <taxon>Dikarya</taxon>
        <taxon>Ascomycota</taxon>
        <taxon>Pezizomycotina</taxon>
        <taxon>Dothideomycetes</taxon>
        <taxon>Dothideomycetidae</taxon>
        <taxon>Mycosphaerellales</taxon>
        <taxon>Mycosphaerellaceae</taxon>
        <taxon>Zymoseptoria</taxon>
    </lineage>
</organism>
<gene>
    <name evidence="2" type="ORF">ZT3D7_G6296</name>
</gene>
<feature type="signal peptide" evidence="1">
    <location>
        <begin position="1"/>
        <end position="19"/>
    </location>
</feature>
<dbReference type="Proteomes" id="UP000215127">
    <property type="component" value="Chromosome 5"/>
</dbReference>
<keyword evidence="3" id="KW-1185">Reference proteome</keyword>
<feature type="chain" id="PRO_5013276506" evidence="1">
    <location>
        <begin position="20"/>
        <end position="122"/>
    </location>
</feature>
<evidence type="ECO:0000313" key="2">
    <source>
        <dbReference type="EMBL" id="SMQ51143.1"/>
    </source>
</evidence>
<evidence type="ECO:0000313" key="3">
    <source>
        <dbReference type="Proteomes" id="UP000215127"/>
    </source>
</evidence>
<evidence type="ECO:0000256" key="1">
    <source>
        <dbReference type="SAM" id="SignalP"/>
    </source>
</evidence>